<dbReference type="Proteomes" id="UP000663852">
    <property type="component" value="Unassembled WGS sequence"/>
</dbReference>
<accession>A0A814DGZ2</accession>
<evidence type="ECO:0000313" key="1">
    <source>
        <dbReference type="EMBL" id="CAF0955587.1"/>
    </source>
</evidence>
<sequence>MSIKASRTTGKLSARQQNTINSQSCLYCTLTIVIKIHAYFQCEDISFILQKSVIPSYFILHPATCSQDNISNVSVDPETLT</sequence>
<protein>
    <submittedName>
        <fullName evidence="1">Uncharacterized protein</fullName>
    </submittedName>
</protein>
<proteinExistence type="predicted"/>
<comment type="caution">
    <text evidence="1">The sequence shown here is derived from an EMBL/GenBank/DDBJ whole genome shotgun (WGS) entry which is preliminary data.</text>
</comment>
<dbReference type="AlphaFoldDB" id="A0A814DGZ2"/>
<organism evidence="1 2">
    <name type="scientific">Adineta ricciae</name>
    <name type="common">Rotifer</name>
    <dbReference type="NCBI Taxonomy" id="249248"/>
    <lineage>
        <taxon>Eukaryota</taxon>
        <taxon>Metazoa</taxon>
        <taxon>Spiralia</taxon>
        <taxon>Gnathifera</taxon>
        <taxon>Rotifera</taxon>
        <taxon>Eurotatoria</taxon>
        <taxon>Bdelloidea</taxon>
        <taxon>Adinetida</taxon>
        <taxon>Adinetidae</taxon>
        <taxon>Adineta</taxon>
    </lineage>
</organism>
<name>A0A814DGZ2_ADIRI</name>
<dbReference type="EMBL" id="CAJNOJ010000048">
    <property type="protein sequence ID" value="CAF0955587.1"/>
    <property type="molecule type" value="Genomic_DNA"/>
</dbReference>
<evidence type="ECO:0000313" key="2">
    <source>
        <dbReference type="Proteomes" id="UP000663852"/>
    </source>
</evidence>
<gene>
    <name evidence="1" type="ORF">EDS130_LOCUS12572</name>
</gene>
<reference evidence="1" key="1">
    <citation type="submission" date="2021-02" db="EMBL/GenBank/DDBJ databases">
        <authorList>
            <person name="Nowell W R."/>
        </authorList>
    </citation>
    <scope>NUCLEOTIDE SEQUENCE</scope>
</reference>